<evidence type="ECO:0000259" key="4">
    <source>
        <dbReference type="Pfam" id="PF06441"/>
    </source>
</evidence>
<evidence type="ECO:0000313" key="5">
    <source>
        <dbReference type="EMBL" id="KAF2657407.1"/>
    </source>
</evidence>
<gene>
    <name evidence="5" type="ORF">K491DRAFT_677241</name>
</gene>
<reference evidence="5" key="1">
    <citation type="journal article" date="2020" name="Stud. Mycol.">
        <title>101 Dothideomycetes genomes: a test case for predicting lifestyles and emergence of pathogens.</title>
        <authorList>
            <person name="Haridas S."/>
            <person name="Albert R."/>
            <person name="Binder M."/>
            <person name="Bloem J."/>
            <person name="Labutti K."/>
            <person name="Salamov A."/>
            <person name="Andreopoulos B."/>
            <person name="Baker S."/>
            <person name="Barry K."/>
            <person name="Bills G."/>
            <person name="Bluhm B."/>
            <person name="Cannon C."/>
            <person name="Castanera R."/>
            <person name="Culley D."/>
            <person name="Daum C."/>
            <person name="Ezra D."/>
            <person name="Gonzalez J."/>
            <person name="Henrissat B."/>
            <person name="Kuo A."/>
            <person name="Liang C."/>
            <person name="Lipzen A."/>
            <person name="Lutzoni F."/>
            <person name="Magnuson J."/>
            <person name="Mondo S."/>
            <person name="Nolan M."/>
            <person name="Ohm R."/>
            <person name="Pangilinan J."/>
            <person name="Park H.-J."/>
            <person name="Ramirez L."/>
            <person name="Alfaro M."/>
            <person name="Sun H."/>
            <person name="Tritt A."/>
            <person name="Yoshinaga Y."/>
            <person name="Zwiers L.-H."/>
            <person name="Turgeon B."/>
            <person name="Goodwin S."/>
            <person name="Spatafora J."/>
            <person name="Crous P."/>
            <person name="Grigoriev I."/>
        </authorList>
    </citation>
    <scope>NUCLEOTIDE SEQUENCE</scope>
    <source>
        <strain evidence="5">CBS 122681</strain>
    </source>
</reference>
<evidence type="ECO:0000256" key="1">
    <source>
        <dbReference type="ARBA" id="ARBA00010088"/>
    </source>
</evidence>
<evidence type="ECO:0000256" key="2">
    <source>
        <dbReference type="ARBA" id="ARBA00022797"/>
    </source>
</evidence>
<dbReference type="OrthoDB" id="7130006at2759"/>
<dbReference type="InterPro" id="IPR010497">
    <property type="entry name" value="Epoxide_hydro_N"/>
</dbReference>
<dbReference type="Proteomes" id="UP000799324">
    <property type="component" value="Unassembled WGS sequence"/>
</dbReference>
<evidence type="ECO:0000313" key="6">
    <source>
        <dbReference type="Proteomes" id="UP000799324"/>
    </source>
</evidence>
<protein>
    <submittedName>
        <fullName evidence="5">Epocide hydrolase domain-containing protein</fullName>
    </submittedName>
</protein>
<organism evidence="5 6">
    <name type="scientific">Lophiostoma macrostomum CBS 122681</name>
    <dbReference type="NCBI Taxonomy" id="1314788"/>
    <lineage>
        <taxon>Eukaryota</taxon>
        <taxon>Fungi</taxon>
        <taxon>Dikarya</taxon>
        <taxon>Ascomycota</taxon>
        <taxon>Pezizomycotina</taxon>
        <taxon>Dothideomycetes</taxon>
        <taxon>Pleosporomycetidae</taxon>
        <taxon>Pleosporales</taxon>
        <taxon>Lophiostomataceae</taxon>
        <taxon>Lophiostoma</taxon>
    </lineage>
</organism>
<dbReference type="InterPro" id="IPR016292">
    <property type="entry name" value="Epoxide_hydrolase"/>
</dbReference>
<dbReference type="PRINTS" id="PR00412">
    <property type="entry name" value="EPOXHYDRLASE"/>
</dbReference>
<accession>A0A6A6TDL5</accession>
<dbReference type="EMBL" id="MU004325">
    <property type="protein sequence ID" value="KAF2657407.1"/>
    <property type="molecule type" value="Genomic_DNA"/>
</dbReference>
<dbReference type="AlphaFoldDB" id="A0A6A6TDL5"/>
<dbReference type="InterPro" id="IPR029058">
    <property type="entry name" value="AB_hydrolase_fold"/>
</dbReference>
<dbReference type="SUPFAM" id="SSF53474">
    <property type="entry name" value="alpha/beta-Hydrolases"/>
    <property type="match status" value="1"/>
</dbReference>
<evidence type="ECO:0000256" key="3">
    <source>
        <dbReference type="ARBA" id="ARBA00022801"/>
    </source>
</evidence>
<dbReference type="GO" id="GO:0004301">
    <property type="term" value="F:epoxide hydrolase activity"/>
    <property type="evidence" value="ECO:0007669"/>
    <property type="project" value="TreeGrafter"/>
</dbReference>
<comment type="similarity">
    <text evidence="1">Belongs to the peptidase S33 family.</text>
</comment>
<dbReference type="PANTHER" id="PTHR21661">
    <property type="entry name" value="EPOXIDE HYDROLASE 1-RELATED"/>
    <property type="match status" value="1"/>
</dbReference>
<dbReference type="Gene3D" id="3.40.50.1820">
    <property type="entry name" value="alpha/beta hydrolase"/>
    <property type="match status" value="1"/>
</dbReference>
<feature type="domain" description="Epoxide hydrolase N-terminal" evidence="4">
    <location>
        <begin position="51"/>
        <end position="156"/>
    </location>
</feature>
<sequence length="435" mass="49171">MGSQYQLYNVNADQLYNVNADQLYNVNADQLSPLIPYVYFQASPVTSRMEITPFKINIPQGEIDALRTRLETTRWAPELDNEDWSCGVNGTYLRELTSYWQHDFDWRAQEARINSFPQFRTEIDGVAIHFIHVRGKEPNPVPIILNHGWPWTFWDFKDVIMPLADPASHGGKPEDAFDVVVPSLPGFCFSGPLNRTGVGYIETADLWVKLMKRLGYSRFVTHGGDAGAFVSARLGHAHAESIIGVHLSFPILPGVPHDAGDAADFTQEERDLIGEQKRGPGDFVHAVINSTDPQTLAWAMHDSPVGQAAWILLRRRAWSDCNGDIETKFDKDTLLTYLSLYWFTNSFVGTELFCRASNFAVPMELVNDVKPEISVPSAVAVLPKDLLHKPRSLFVQHTDLRQWTMFPTGGHFGVAEEPRLMTEDIRSFVRALRRQ</sequence>
<dbReference type="Pfam" id="PF06441">
    <property type="entry name" value="EHN"/>
    <property type="match status" value="1"/>
</dbReference>
<dbReference type="GO" id="GO:0097176">
    <property type="term" value="P:epoxide metabolic process"/>
    <property type="evidence" value="ECO:0007669"/>
    <property type="project" value="TreeGrafter"/>
</dbReference>
<keyword evidence="2" id="KW-0058">Aromatic hydrocarbons catabolism</keyword>
<keyword evidence="3 5" id="KW-0378">Hydrolase</keyword>
<dbReference type="PIRSF" id="PIRSF001112">
    <property type="entry name" value="Epoxide_hydrolase"/>
    <property type="match status" value="1"/>
</dbReference>
<proteinExistence type="inferred from homology"/>
<keyword evidence="6" id="KW-1185">Reference proteome</keyword>
<dbReference type="PANTHER" id="PTHR21661:SF35">
    <property type="entry name" value="EPOXIDE HYDROLASE"/>
    <property type="match status" value="1"/>
</dbReference>
<dbReference type="InterPro" id="IPR000639">
    <property type="entry name" value="Epox_hydrolase-like"/>
</dbReference>
<name>A0A6A6TDL5_9PLEO</name>